<comment type="subcellular location">
    <subcellularLocation>
        <location evidence="1">Secreted</location>
    </subcellularLocation>
</comment>
<feature type="region of interest" description="Disordered" evidence="4">
    <location>
        <begin position="1220"/>
        <end position="1240"/>
    </location>
</feature>
<feature type="domain" description="SD-repeat containing protein B" evidence="7">
    <location>
        <begin position="1700"/>
        <end position="1790"/>
    </location>
</feature>
<feature type="region of interest" description="Disordered" evidence="4">
    <location>
        <begin position="1878"/>
        <end position="1897"/>
    </location>
</feature>
<evidence type="ECO:0000256" key="5">
    <source>
        <dbReference type="SAM" id="Phobius"/>
    </source>
</evidence>
<feature type="region of interest" description="Disordered" evidence="4">
    <location>
        <begin position="1769"/>
        <end position="1801"/>
    </location>
</feature>
<dbReference type="GO" id="GO:0005975">
    <property type="term" value="P:carbohydrate metabolic process"/>
    <property type="evidence" value="ECO:0007669"/>
    <property type="project" value="UniProtKB-ARBA"/>
</dbReference>
<dbReference type="Pfam" id="PF17210">
    <property type="entry name" value="SdrD_B"/>
    <property type="match status" value="11"/>
</dbReference>
<dbReference type="EMBL" id="LLVT01000001">
    <property type="protein sequence ID" value="KSW13282.1"/>
    <property type="molecule type" value="Genomic_DNA"/>
</dbReference>
<keyword evidence="5" id="KW-1133">Transmembrane helix</keyword>
<feature type="domain" description="SD-repeat containing protein B" evidence="7">
    <location>
        <begin position="1375"/>
        <end position="1458"/>
    </location>
</feature>
<feature type="domain" description="SD-repeat containing protein B" evidence="7">
    <location>
        <begin position="2029"/>
        <end position="2108"/>
    </location>
</feature>
<dbReference type="Gene3D" id="2.60.40.1170">
    <property type="entry name" value="Mu homology domain, subdomain B"/>
    <property type="match status" value="1"/>
</dbReference>
<evidence type="ECO:0000259" key="7">
    <source>
        <dbReference type="Pfam" id="PF17210"/>
    </source>
</evidence>
<feature type="domain" description="SD-repeat containing protein B" evidence="7">
    <location>
        <begin position="2135"/>
        <end position="2207"/>
    </location>
</feature>
<keyword evidence="3" id="KW-0732">Signal</keyword>
<keyword evidence="8" id="KW-0675">Receptor</keyword>
<dbReference type="RefSeq" id="WP_060566064.1">
    <property type="nucleotide sequence ID" value="NZ_CP040006.1"/>
</dbReference>
<protein>
    <submittedName>
        <fullName evidence="8">TonB-dependent receptor</fullName>
    </submittedName>
</protein>
<feature type="region of interest" description="Disordered" evidence="4">
    <location>
        <begin position="1335"/>
        <end position="1356"/>
    </location>
</feature>
<organism evidence="8 9">
    <name type="scientific">Schaalia odontolytica</name>
    <dbReference type="NCBI Taxonomy" id="1660"/>
    <lineage>
        <taxon>Bacteria</taxon>
        <taxon>Bacillati</taxon>
        <taxon>Actinomycetota</taxon>
        <taxon>Actinomycetes</taxon>
        <taxon>Actinomycetales</taxon>
        <taxon>Actinomycetaceae</taxon>
        <taxon>Schaalia</taxon>
    </lineage>
</organism>
<dbReference type="InterPro" id="IPR033764">
    <property type="entry name" value="Sdr_B"/>
</dbReference>
<feature type="region of interest" description="Disordered" evidence="4">
    <location>
        <begin position="1551"/>
        <end position="1573"/>
    </location>
</feature>
<feature type="region of interest" description="Disordered" evidence="4">
    <location>
        <begin position="1985"/>
        <end position="2018"/>
    </location>
</feature>
<feature type="domain" description="SD-repeat containing protein B" evidence="7">
    <location>
        <begin position="1918"/>
        <end position="2006"/>
    </location>
</feature>
<evidence type="ECO:0000256" key="1">
    <source>
        <dbReference type="ARBA" id="ARBA00004613"/>
    </source>
</evidence>
<keyword evidence="5" id="KW-0812">Transmembrane</keyword>
<feature type="compositionally biased region" description="Polar residues" evidence="4">
    <location>
        <begin position="1676"/>
        <end position="1702"/>
    </location>
</feature>
<evidence type="ECO:0000256" key="4">
    <source>
        <dbReference type="SAM" id="MobiDB-lite"/>
    </source>
</evidence>
<dbReference type="Proteomes" id="UP000054686">
    <property type="component" value="Unassembled WGS sequence"/>
</dbReference>
<reference evidence="8 9" key="1">
    <citation type="submission" date="2015-10" db="EMBL/GenBank/DDBJ databases">
        <title>Draft Genome of Actinomyces odontolyticus subsp. actinosynbacter strain XH001.</title>
        <authorList>
            <person name="Mclean J.S."/>
            <person name="He X."/>
        </authorList>
    </citation>
    <scope>NUCLEOTIDE SEQUENCE [LARGE SCALE GENOMIC DNA]</scope>
    <source>
        <strain evidence="8 9">XH001</strain>
    </source>
</reference>
<keyword evidence="2" id="KW-0964">Secreted</keyword>
<dbReference type="InterPro" id="IPR013783">
    <property type="entry name" value="Ig-like_fold"/>
</dbReference>
<accession>A0A0V8RZD2</accession>
<feature type="compositionally biased region" description="Basic and acidic residues" evidence="4">
    <location>
        <begin position="1223"/>
        <end position="1237"/>
    </location>
</feature>
<evidence type="ECO:0000313" key="9">
    <source>
        <dbReference type="Proteomes" id="UP000054686"/>
    </source>
</evidence>
<feature type="domain" description="SD-repeat containing protein B" evidence="7">
    <location>
        <begin position="1049"/>
        <end position="1128"/>
    </location>
</feature>
<dbReference type="SUPFAM" id="SSF117074">
    <property type="entry name" value="Hypothetical protein PA1324"/>
    <property type="match status" value="11"/>
</dbReference>
<feature type="compositionally biased region" description="Basic and acidic residues" evidence="4">
    <location>
        <begin position="2007"/>
        <end position="2017"/>
    </location>
</feature>
<feature type="domain" description="SD-repeat containing protein B" evidence="7">
    <location>
        <begin position="1594"/>
        <end position="1678"/>
    </location>
</feature>
<name>A0A0V8RZD2_9ACTO</name>
<sequence length="2285" mass="243414">MHINHTWSKASKPAQLLAMLVTTALVMLGVTTLPTYAAAPTLKLAITPDETSYLSGVEQRYVVEFACASTTEDCLDSVVTITLPHTVTPAGNSNLDSAPEGVNATATAGKKVVTPTIKAPTANADGLVTYNLGTVAAGSSFQTVLTFTAPRGVTPGGSTVTPVATFTSGESKETSQATVTIKSEPTPLLSKTGPVATPKNVDVTYQITPKYDTNVDGLNGKSNMTDVVITDPLPACAKYVSSSASGNTKTNTAATVESSYDAATHTVTWNVGDVNPAFMNIVLSVTVHYDDTCTDETVTNTAKLTGKEMHNETNVVTADASFTHRFDSEIRYGGGFNKRAMSQFERGKQGNWLYSYSNNSNVPVVMEYTDYMTCGLVSPTDGSKDCDKPLMRVKTIDTQTTTPIEITYWTNKGNTGTQTVYRGKAFDFSSFAADEYLTVFHYKQTIPAGESSILNVAGPVGAGTPTTEDGTTYVQADTNSAAWKAGKSDQYVRVQNCVSDWSMKSLDGSRSIQIPADDYCDILTLGTALPKYYNAKSTIKGNLASPGSEVTFSVTANNTSTVVDSQPVISDLLPCGMTFVEDSVTGGPAGKEKTVTVRDVTDATGCTRQLVQVTWPGYQTKGGTTIQLRGKVGPSMSAGTHKNEAYISAAEPEYALTSKKTTICFYGSTDDTYDVNGDGNTADQVCPVSSTFTVSEQAGADVVLESLGSVEGSTYKKYTDGVSMIRQGEDGQYRITPTNSGNADLSDMTVYGILPHVGDTAIQGSDSRGSEWAPILTGPLQVGAGSGIDPSQVTIEYSTSYNPCRGEVMKQGDAMAAGPAGCDNNWTATPASWADVKSYRIYINGKATPIKAGASIPIIAPIKAPDNATGIAYESVAIAATQASNNRAILPAEPIKVAMALALDVALNKTVVSDASNLKPGDQVTYRIDAGNIGQGKAPDLKVKEAFPAGTTFVSAETHKCASGYTTGLPQECKGTDEAGTFDGTTWTIGDMLAGEYASLFVTVTLDAGTDGKTLNNTAAFVNPPEYDLVPGNNSSSASITVKHRLSGKVYYDANESSSFDNGEDPFKDITVELVGADGNVVATTKTDADGNYSFTGLDAGTYTVKVTKAGEIAELTQTEDPDGTKDNASGAITLNADNPVRENVNFGYIKKHAISGNVYLDQNRDKTKNTGDIDLSGVTVKLLDKDGNVVGTTTTDKDGNYSFTGLSDGTYTVQVDKTGPLADKEQTEDPSGKTDSRSQAITFTRSDPDVTNVNFGYAEDYTVSGTVYYDKDRSESLNNSEPGFDGITVNLLGEDGSVVATTTTKADGTYSFSKLPAGKYTVKVEPSDLLKKLEQTEDPDGTKDHTSGVVQVNHDNPSVKNVNFGYATNYTIKGTVYRDADRSESLENGEKLYQGVTVDLLDTDGNVVATTTTDAKGAYAFTNLEEGTYKVRVHKEGPIADLVQTEDPDATKDNTSGDITLELNDPIKENVNFGYISNNSISGTVYRDDNRSNSLNGGEAGYPEQTVQLLDKDGQVIATTKTDANGNYSFDNLPDGTYSVKVVKDGALTDLEQTEDPDGTKDSASEPIVLNEDNPTKKNVNFGYVPDYFIKGTIYRDGNRSGALDTDEKLYEGVTVNLVDADGNVVATTTTDEKGNYSFDKLPAGTYSVKVVQDGPIAGLEQTGDPDATKDNASEPITLNNDNPSKTDVNFGYVNNNSLSGTVYRDDSRNGDQDGTEPGYSGVTVQLLDKDGNVVGTTTTDKDGKYSFEHLPDGTYSVKVVKDGELADTEQTEDPDANKDNASEPVTLGEDNPSKDNIDFGYVPDYSIHGLVYRDGDRSESHGATEKGYANQTVELRDKDGKVVATTTTDENGAYSFEKLPAGDYTVKVVKDGALTDLDQTEDPDSTKDSTSGVISLSNDHRTETDVNFGYIANNSINGTIYRDGDRDGKKGDTEGRYSGVTVQLLDKDGKVIATTTTDKDGKYSFEHLPDGTYSVKVVKDGALTDTDQTGDPDNKLDNASEPITLDEKNPTKGDVDFGYVPNNTIKGTVYRDDNRDKTIDGDEPGLERVSVQLLDEDGKVLQTLDTDADGNYAFQHLPDGKYTVKVVRSSSIKDYDQTEDPDATVDDTSAVYTMGPENSLQEKVNFGYVPDYSIAGRVYRDSDKSGSYTDGEETFSGVTVDLLDKDGNVVATTTTDKDGNYSFEKLPAGTYRVKVHPDGDLAGLDQTEDPDGIADSMSGEITIGFDNQKVTGVNFGYVAPDVPATKPKKGLARTGFDGLIGGAGLGAAVVGGMFLWMRRRRQD</sequence>
<proteinExistence type="predicted"/>
<keyword evidence="5" id="KW-0472">Membrane</keyword>
<feature type="compositionally biased region" description="Basic and acidic residues" evidence="4">
    <location>
        <begin position="1335"/>
        <end position="1347"/>
    </location>
</feature>
<feature type="domain" description="DUF11" evidence="6">
    <location>
        <begin position="904"/>
        <end position="1040"/>
    </location>
</feature>
<dbReference type="NCBIfam" id="TIGR01451">
    <property type="entry name" value="B_ant_repeat"/>
    <property type="match status" value="3"/>
</dbReference>
<dbReference type="PANTHER" id="PTHR23303">
    <property type="entry name" value="CARBOXYPEPTIDASE REGULATORY REGION-CONTAINING"/>
    <property type="match status" value="1"/>
</dbReference>
<evidence type="ECO:0000259" key="6">
    <source>
        <dbReference type="Pfam" id="PF01345"/>
    </source>
</evidence>
<feature type="domain" description="SD-repeat containing protein B" evidence="7">
    <location>
        <begin position="1809"/>
        <end position="1893"/>
    </location>
</feature>
<dbReference type="GO" id="GO:0005576">
    <property type="term" value="C:extracellular region"/>
    <property type="evidence" value="ECO:0007669"/>
    <property type="project" value="UniProtKB-SubCell"/>
</dbReference>
<feature type="region of interest" description="Disordered" evidence="4">
    <location>
        <begin position="1658"/>
        <end position="1724"/>
    </location>
</feature>
<evidence type="ECO:0000256" key="2">
    <source>
        <dbReference type="ARBA" id="ARBA00022525"/>
    </source>
</evidence>
<comment type="caution">
    <text evidence="8">The sequence shown here is derived from an EMBL/GenBank/DDBJ whole genome shotgun (WGS) entry which is preliminary data.</text>
</comment>
<gene>
    <name evidence="8" type="ORF">APY09_02705</name>
</gene>
<feature type="domain" description="SD-repeat containing protein B" evidence="7">
    <location>
        <begin position="1266"/>
        <end position="1347"/>
    </location>
</feature>
<dbReference type="InterPro" id="IPR001434">
    <property type="entry name" value="OmcB-like_DUF11"/>
</dbReference>
<feature type="transmembrane region" description="Helical" evidence="5">
    <location>
        <begin position="2260"/>
        <end position="2279"/>
    </location>
</feature>
<feature type="domain" description="SD-repeat containing protein B" evidence="7">
    <location>
        <begin position="1157"/>
        <end position="1243"/>
    </location>
</feature>
<dbReference type="InterPro" id="IPR047589">
    <property type="entry name" value="DUF11_rpt"/>
</dbReference>
<evidence type="ECO:0000256" key="3">
    <source>
        <dbReference type="ARBA" id="ARBA00022729"/>
    </source>
</evidence>
<dbReference type="Pfam" id="PF01345">
    <property type="entry name" value="DUF11"/>
    <property type="match status" value="1"/>
</dbReference>
<dbReference type="OrthoDB" id="3169091at2"/>
<evidence type="ECO:0000313" key="8">
    <source>
        <dbReference type="EMBL" id="KSW13282.1"/>
    </source>
</evidence>
<dbReference type="InterPro" id="IPR051417">
    <property type="entry name" value="SDr/BOS_complex"/>
</dbReference>
<dbReference type="Gene3D" id="2.60.40.10">
    <property type="entry name" value="Immunoglobulins"/>
    <property type="match status" value="11"/>
</dbReference>
<feature type="domain" description="SD-repeat containing protein B" evidence="7">
    <location>
        <begin position="1481"/>
        <end position="1569"/>
    </location>
</feature>